<organism evidence="2 3">
    <name type="scientific">Paraburkholderia azotifigens</name>
    <dbReference type="NCBI Taxonomy" id="2057004"/>
    <lineage>
        <taxon>Bacteria</taxon>
        <taxon>Pseudomonadati</taxon>
        <taxon>Pseudomonadota</taxon>
        <taxon>Betaproteobacteria</taxon>
        <taxon>Burkholderiales</taxon>
        <taxon>Burkholderiaceae</taxon>
        <taxon>Paraburkholderia</taxon>
    </lineage>
</organism>
<comment type="caution">
    <text evidence="2">The sequence shown here is derived from an EMBL/GenBank/DDBJ whole genome shotgun (WGS) entry which is preliminary data.</text>
</comment>
<dbReference type="Proteomes" id="UP001481677">
    <property type="component" value="Unassembled WGS sequence"/>
</dbReference>
<protein>
    <submittedName>
        <fullName evidence="2">Helix-turn-helix transcriptional regulator</fullName>
    </submittedName>
</protein>
<dbReference type="InterPro" id="IPR001387">
    <property type="entry name" value="Cro/C1-type_HTH"/>
</dbReference>
<proteinExistence type="predicted"/>
<sequence length="42" mass="4670">MGENKEKIVDLLRATGLSRNTVAGLYRETSARIDLETLNAHL</sequence>
<dbReference type="Pfam" id="PF13443">
    <property type="entry name" value="HTH_26"/>
    <property type="match status" value="1"/>
</dbReference>
<name>A0ABU9RFF3_9BURK</name>
<dbReference type="EMBL" id="JAZHGA010000054">
    <property type="protein sequence ID" value="MEM5345790.1"/>
    <property type="molecule type" value="Genomic_DNA"/>
</dbReference>
<reference evidence="2 3" key="1">
    <citation type="submission" date="2024-01" db="EMBL/GenBank/DDBJ databases">
        <title>The diversity of rhizobia nodulating Mimosa spp. in eleven states of Brazil covering several biomes is determined by host plant, location, and edaphic factors.</title>
        <authorList>
            <person name="Rouws L."/>
            <person name="Barauna A."/>
            <person name="Beukes C."/>
            <person name="De Faria S.M."/>
            <person name="Gross E."/>
            <person name="Dos Reis Junior F.B."/>
            <person name="Simon M."/>
            <person name="Maluk M."/>
            <person name="Odee D.W."/>
            <person name="Kenicer G."/>
            <person name="Young J.P.W."/>
            <person name="Reis V.M."/>
            <person name="Zilli J."/>
            <person name="James E.K."/>
        </authorList>
    </citation>
    <scope>NUCLEOTIDE SEQUENCE [LARGE SCALE GENOMIC DNA]</scope>
    <source>
        <strain evidence="2 3">JPY530</strain>
    </source>
</reference>
<evidence type="ECO:0000313" key="3">
    <source>
        <dbReference type="Proteomes" id="UP001481677"/>
    </source>
</evidence>
<evidence type="ECO:0000313" key="2">
    <source>
        <dbReference type="EMBL" id="MEM5345790.1"/>
    </source>
</evidence>
<feature type="domain" description="HTH cro/C1-type" evidence="1">
    <location>
        <begin position="1"/>
        <end position="40"/>
    </location>
</feature>
<evidence type="ECO:0000259" key="1">
    <source>
        <dbReference type="Pfam" id="PF13443"/>
    </source>
</evidence>
<accession>A0ABU9RFF3</accession>
<gene>
    <name evidence="2" type="ORF">V4C56_39985</name>
</gene>
<keyword evidence="3" id="KW-1185">Reference proteome</keyword>